<evidence type="ECO:0000256" key="4">
    <source>
        <dbReference type="ARBA" id="ARBA00021095"/>
    </source>
</evidence>
<comment type="similarity">
    <text evidence="2">Belongs to the complex I subunit 6 family.</text>
</comment>
<evidence type="ECO:0000313" key="17">
    <source>
        <dbReference type="EMBL" id="URW97635.1"/>
    </source>
</evidence>
<sequence>MLINFMILTLTMTLLFTQMQTPLAMGLILLIQTLLVCGTAGILTKSTWFSYILFLIFLGAMLVLFIYVASLASNEQFSLPSLSTMSLFTFIPSILAVSSFFLDPMLLFQSISMEISSLSLQELLSSTPFNVSVIYSPTSMNLTIFIILYLLLTLVIVVKITESFWGPLRLS</sequence>
<keyword evidence="6" id="KW-0679">Respiratory chain</keyword>
<proteinExistence type="inferred from homology"/>
<feature type="transmembrane region" description="Helical" evidence="16">
    <location>
        <begin position="48"/>
        <end position="70"/>
    </location>
</feature>
<keyword evidence="9" id="KW-0249">Electron transport</keyword>
<evidence type="ECO:0000256" key="2">
    <source>
        <dbReference type="ARBA" id="ARBA00005698"/>
    </source>
</evidence>
<evidence type="ECO:0000256" key="15">
    <source>
        <dbReference type="ARBA" id="ARBA00049551"/>
    </source>
</evidence>
<dbReference type="InterPro" id="IPR050269">
    <property type="entry name" value="ComplexI_Subunit6"/>
</dbReference>
<evidence type="ECO:0000256" key="16">
    <source>
        <dbReference type="SAM" id="Phobius"/>
    </source>
</evidence>
<accession>A0A8X8M186</accession>
<geneLocation type="mitochondrion" evidence="17"/>
<evidence type="ECO:0000256" key="11">
    <source>
        <dbReference type="ARBA" id="ARBA00023027"/>
    </source>
</evidence>
<evidence type="ECO:0000256" key="14">
    <source>
        <dbReference type="ARBA" id="ARBA00031019"/>
    </source>
</evidence>
<feature type="transmembrane region" description="Helical" evidence="16">
    <location>
        <begin position="21"/>
        <end position="42"/>
    </location>
</feature>
<reference evidence="17" key="1">
    <citation type="submission" date="2021-03" db="EMBL/GenBank/DDBJ databases">
        <title>The complete mitogenome of Lysmata sumling (Crustacea: Decapoda: Hippolytidae) and its phylogenetic position in Decapoda.</title>
        <authorList>
            <person name="Zhu Z."/>
            <person name="Zhu L."/>
        </authorList>
    </citation>
    <scope>NUCLEOTIDE SEQUENCE</scope>
</reference>
<dbReference type="PANTHER" id="PTHR11435">
    <property type="entry name" value="NADH UBIQUINONE OXIDOREDUCTASE SUBUNIT ND6"/>
    <property type="match status" value="1"/>
</dbReference>
<feature type="transmembrane region" description="Helical" evidence="16">
    <location>
        <begin position="142"/>
        <end position="161"/>
    </location>
</feature>
<evidence type="ECO:0000256" key="10">
    <source>
        <dbReference type="ARBA" id="ARBA00022989"/>
    </source>
</evidence>
<comment type="catalytic activity">
    <reaction evidence="15">
        <text>a ubiquinone + NADH + 5 H(+)(in) = a ubiquinol + NAD(+) + 4 H(+)(out)</text>
        <dbReference type="Rhea" id="RHEA:29091"/>
        <dbReference type="Rhea" id="RHEA-COMP:9565"/>
        <dbReference type="Rhea" id="RHEA-COMP:9566"/>
        <dbReference type="ChEBI" id="CHEBI:15378"/>
        <dbReference type="ChEBI" id="CHEBI:16389"/>
        <dbReference type="ChEBI" id="CHEBI:17976"/>
        <dbReference type="ChEBI" id="CHEBI:57540"/>
        <dbReference type="ChEBI" id="CHEBI:57945"/>
        <dbReference type="EC" id="7.1.1.2"/>
    </reaction>
</comment>
<keyword evidence="12 17" id="KW-0496">Mitochondrion</keyword>
<dbReference type="EMBL" id="MW836830">
    <property type="protein sequence ID" value="URW97635.1"/>
    <property type="molecule type" value="Genomic_DNA"/>
</dbReference>
<keyword evidence="10 16" id="KW-1133">Transmembrane helix</keyword>
<evidence type="ECO:0000256" key="3">
    <source>
        <dbReference type="ARBA" id="ARBA00012944"/>
    </source>
</evidence>
<protein>
    <recommendedName>
        <fullName evidence="4">NADH-ubiquinone oxidoreductase chain 6</fullName>
        <ecNumber evidence="3">7.1.1.2</ecNumber>
    </recommendedName>
    <alternativeName>
        <fullName evidence="14">NADH dehydrogenase subunit 6</fullName>
    </alternativeName>
</protein>
<dbReference type="GO" id="GO:0031966">
    <property type="term" value="C:mitochondrial membrane"/>
    <property type="evidence" value="ECO:0007669"/>
    <property type="project" value="UniProtKB-SubCell"/>
</dbReference>
<keyword evidence="5" id="KW-0813">Transport</keyword>
<organism evidence="17">
    <name type="scientific">Lysmata sp. 1 LQZ-2020</name>
    <dbReference type="NCBI Taxonomy" id="2735370"/>
    <lineage>
        <taxon>Eukaryota</taxon>
        <taxon>Metazoa</taxon>
        <taxon>Ecdysozoa</taxon>
        <taxon>Arthropoda</taxon>
        <taxon>Crustacea</taxon>
        <taxon>Multicrustacea</taxon>
        <taxon>Malacostraca</taxon>
        <taxon>Eumalacostraca</taxon>
        <taxon>Eucarida</taxon>
        <taxon>Decapoda</taxon>
        <taxon>Pleocyemata</taxon>
        <taxon>Caridea</taxon>
        <taxon>Alpheoidea</taxon>
        <taxon>Hippolytidae</taxon>
        <taxon>Lysmata</taxon>
    </lineage>
</organism>
<dbReference type="EC" id="7.1.1.2" evidence="3"/>
<dbReference type="GO" id="GO:0008137">
    <property type="term" value="F:NADH dehydrogenase (ubiquinone) activity"/>
    <property type="evidence" value="ECO:0007669"/>
    <property type="project" value="UniProtKB-EC"/>
</dbReference>
<evidence type="ECO:0000256" key="8">
    <source>
        <dbReference type="ARBA" id="ARBA00022967"/>
    </source>
</evidence>
<evidence type="ECO:0000256" key="9">
    <source>
        <dbReference type="ARBA" id="ARBA00022982"/>
    </source>
</evidence>
<evidence type="ECO:0000256" key="12">
    <source>
        <dbReference type="ARBA" id="ARBA00023128"/>
    </source>
</evidence>
<evidence type="ECO:0000256" key="1">
    <source>
        <dbReference type="ARBA" id="ARBA00004225"/>
    </source>
</evidence>
<feature type="transmembrane region" description="Helical" evidence="16">
    <location>
        <begin position="82"/>
        <end position="102"/>
    </location>
</feature>
<name>A0A8X8M186_9EUCA</name>
<gene>
    <name evidence="17" type="primary">nad6</name>
</gene>
<keyword evidence="13 16" id="KW-0472">Membrane</keyword>
<keyword evidence="7 16" id="KW-0812">Transmembrane</keyword>
<evidence type="ECO:0000256" key="7">
    <source>
        <dbReference type="ARBA" id="ARBA00022692"/>
    </source>
</evidence>
<dbReference type="AlphaFoldDB" id="A0A8X8M186"/>
<evidence type="ECO:0000256" key="13">
    <source>
        <dbReference type="ARBA" id="ARBA00023136"/>
    </source>
</evidence>
<dbReference type="PANTHER" id="PTHR11435:SF1">
    <property type="entry name" value="NADH-UBIQUINONE OXIDOREDUCTASE CHAIN 6"/>
    <property type="match status" value="1"/>
</dbReference>
<comment type="subcellular location">
    <subcellularLocation>
        <location evidence="1">Mitochondrion membrane</location>
        <topology evidence="1">Multi-pass membrane protein</topology>
    </subcellularLocation>
</comment>
<evidence type="ECO:0000256" key="5">
    <source>
        <dbReference type="ARBA" id="ARBA00022448"/>
    </source>
</evidence>
<keyword evidence="11" id="KW-0520">NAD</keyword>
<evidence type="ECO:0000256" key="6">
    <source>
        <dbReference type="ARBA" id="ARBA00022660"/>
    </source>
</evidence>
<keyword evidence="8" id="KW-1278">Translocase</keyword>